<feature type="binding site" evidence="9">
    <location>
        <position position="150"/>
    </location>
    <ligand>
        <name>Mn(2+)</name>
        <dbReference type="ChEBI" id="CHEBI:29035"/>
        <label>2</label>
    </ligand>
</feature>
<name>A0A2I8VRS6_9EURY</name>
<evidence type="ECO:0000256" key="10">
    <source>
        <dbReference type="SAM" id="MobiDB-lite"/>
    </source>
</evidence>
<dbReference type="GO" id="GO:0045027">
    <property type="term" value="F:DNA end binding"/>
    <property type="evidence" value="ECO:0007669"/>
    <property type="project" value="UniProtKB-UniRule"/>
</dbReference>
<dbReference type="GO" id="GO:0000403">
    <property type="term" value="F:Y-form DNA binding"/>
    <property type="evidence" value="ECO:0007669"/>
    <property type="project" value="UniProtKB-UniRule"/>
</dbReference>
<dbReference type="GO" id="GO:0006302">
    <property type="term" value="P:double-strand break repair"/>
    <property type="evidence" value="ECO:0007669"/>
    <property type="project" value="UniProtKB-UniRule"/>
</dbReference>
<accession>A0A2I8VRS6</accession>
<gene>
    <name evidence="9" type="primary">mre11</name>
    <name evidence="12" type="ORF">C2R22_24070</name>
</gene>
<keyword evidence="7 9" id="KW-0234">DNA repair</keyword>
<dbReference type="KEGG" id="srub:C2R22_24070"/>
<dbReference type="PANTHER" id="PTHR30337">
    <property type="entry name" value="COMPONENT OF ATP-DEPENDENT DSDNA EXONUCLEASE"/>
    <property type="match status" value="1"/>
</dbReference>
<evidence type="ECO:0000256" key="4">
    <source>
        <dbReference type="ARBA" id="ARBA00022763"/>
    </source>
</evidence>
<dbReference type="InterPro" id="IPR029052">
    <property type="entry name" value="Metallo-depent_PP-like"/>
</dbReference>
<feature type="active site" description="Proton donor" evidence="9">
    <location>
        <position position="86"/>
    </location>
</feature>
<comment type="function">
    <text evidence="9">Part of the Rad50/Mre11 complex, which is involved in the early steps of DNA double-strand break (DSB) repair. Mre11 binds to DSB ends and has both double-stranded 3'-5' exonuclease activity and single-stranded endonuclease activity.</text>
</comment>
<dbReference type="Proteomes" id="UP000236584">
    <property type="component" value="Plasmid unnamed4"/>
</dbReference>
<dbReference type="GO" id="GO:0008408">
    <property type="term" value="F:3'-5' exonuclease activity"/>
    <property type="evidence" value="ECO:0007669"/>
    <property type="project" value="UniProtKB-UniRule"/>
</dbReference>
<feature type="binding site" evidence="9">
    <location>
        <position position="50"/>
    </location>
    <ligand>
        <name>Mn(2+)</name>
        <dbReference type="ChEBI" id="CHEBI:29035"/>
        <label>1</label>
    </ligand>
</feature>
<keyword evidence="8 9" id="KW-0464">Manganese</keyword>
<evidence type="ECO:0000256" key="7">
    <source>
        <dbReference type="ARBA" id="ARBA00023204"/>
    </source>
</evidence>
<comment type="subunit">
    <text evidence="9">Homodimer. Forms a heterotetramer composed of two Mre11 subunits and two Rad50 subunits.</text>
</comment>
<dbReference type="AlphaFoldDB" id="A0A2I8VRS6"/>
<dbReference type="CDD" id="cd00840">
    <property type="entry name" value="MPP_Mre11_N"/>
    <property type="match status" value="1"/>
</dbReference>
<keyword evidence="13" id="KW-1185">Reference proteome</keyword>
<evidence type="ECO:0000259" key="11">
    <source>
        <dbReference type="Pfam" id="PF00149"/>
    </source>
</evidence>
<evidence type="ECO:0000256" key="3">
    <source>
        <dbReference type="ARBA" id="ARBA00022759"/>
    </source>
</evidence>
<keyword evidence="6 9" id="KW-0269">Exonuclease</keyword>
<dbReference type="HAMAP" id="MF_02044">
    <property type="entry name" value="Mre11"/>
    <property type="match status" value="1"/>
</dbReference>
<reference evidence="12 13" key="1">
    <citation type="submission" date="2018-01" db="EMBL/GenBank/DDBJ databases">
        <title>Complete genome sequence of Salinigranum rubrum GX10T, an extremely halophilic archaeon isolated from a marine solar saltern.</title>
        <authorList>
            <person name="Han S."/>
        </authorList>
    </citation>
    <scope>NUCLEOTIDE SEQUENCE [LARGE SCALE GENOMIC DNA]</scope>
    <source>
        <strain evidence="12 13">GX10</strain>
        <plasmid evidence="13">Plasmid unnamed4</plasmid>
    </source>
</reference>
<dbReference type="Gene3D" id="3.60.21.10">
    <property type="match status" value="1"/>
</dbReference>
<feature type="binding site" evidence="9">
    <location>
        <position position="50"/>
    </location>
    <ligand>
        <name>Mn(2+)</name>
        <dbReference type="ChEBI" id="CHEBI:29035"/>
        <label>2</label>
    </ligand>
</feature>
<dbReference type="Pfam" id="PF00149">
    <property type="entry name" value="Metallophos"/>
    <property type="match status" value="1"/>
</dbReference>
<evidence type="ECO:0000313" key="13">
    <source>
        <dbReference type="Proteomes" id="UP000236584"/>
    </source>
</evidence>
<feature type="compositionally biased region" description="Acidic residues" evidence="10">
    <location>
        <begin position="374"/>
        <end position="400"/>
    </location>
</feature>
<evidence type="ECO:0000256" key="2">
    <source>
        <dbReference type="ARBA" id="ARBA00022723"/>
    </source>
</evidence>
<keyword evidence="2 9" id="KW-0479">Metal-binding</keyword>
<keyword evidence="4 9" id="KW-0227">DNA damage</keyword>
<dbReference type="GO" id="GO:0004519">
    <property type="term" value="F:endonuclease activity"/>
    <property type="evidence" value="ECO:0007669"/>
    <property type="project" value="UniProtKB-UniRule"/>
</dbReference>
<evidence type="ECO:0000256" key="6">
    <source>
        <dbReference type="ARBA" id="ARBA00022839"/>
    </source>
</evidence>
<keyword evidence="1 9" id="KW-0540">Nuclease</keyword>
<feature type="binding site" evidence="9">
    <location>
        <position position="9"/>
    </location>
    <ligand>
        <name>Mn(2+)</name>
        <dbReference type="ChEBI" id="CHEBI:29035"/>
        <label>1</label>
    </ligand>
</feature>
<sequence length="419" mass="46182">MTVVLHTSDTHLGYQQYHLEERAADFAAAFEAVIDEAVERGVDAVVHSGDMFHDSNPRIGPLLHAIRQLRRLADADIPFLMVSGNHDTTRDDAWVSVFTEVADAVHLGRDPTVVGDVALYGLDYHTPTYRDHLTYEFESNDADHAALVAHGSFSPLVAYGDWSIEDVLSSSTVAFDAALLGDDHTPIFEEVGGTFTTYPGSTERTMADQRDDRGFTLVRFDDDARPESDRIDRDAVCPPGVSYDRVPLDTRPHVYIDIEAEEDDAVAERVRDELGDHDVAGTVVAVTIDGEGEPVAAGPLEAYAKEDLGALEARVSDRRRRGSDRVAIDVSFADPDDAVERRRRTLGLSAVVDELEQQVRADTPVDSNLRDRVEEDVEDRIEDDPAAFDPVEPEVTEEELREQADGLAVDASQPTTQED</sequence>
<feature type="binding site" evidence="9">
    <location>
        <position position="85"/>
    </location>
    <ligand>
        <name>Mn(2+)</name>
        <dbReference type="ChEBI" id="CHEBI:29035"/>
        <label>2</label>
    </ligand>
</feature>
<comment type="activity regulation">
    <text evidence="9">Nuclease activity is regulated by Rad50.</text>
</comment>
<feature type="binding site" evidence="9">
    <location>
        <position position="184"/>
    </location>
    <ligand>
        <name>Mn(2+)</name>
        <dbReference type="ChEBI" id="CHEBI:29035"/>
        <label>1</label>
    </ligand>
</feature>
<comment type="similarity">
    <text evidence="9">Belongs to the MRE11/RAD32 family.</text>
</comment>
<keyword evidence="12" id="KW-0614">Plasmid</keyword>
<dbReference type="SUPFAM" id="SSF56300">
    <property type="entry name" value="Metallo-dependent phosphatases"/>
    <property type="match status" value="1"/>
</dbReference>
<dbReference type="InterPro" id="IPR004843">
    <property type="entry name" value="Calcineurin-like_PHP"/>
</dbReference>
<organism evidence="12 13">
    <name type="scientific">Salinigranum rubrum</name>
    <dbReference type="NCBI Taxonomy" id="755307"/>
    <lineage>
        <taxon>Archaea</taxon>
        <taxon>Methanobacteriati</taxon>
        <taxon>Methanobacteriota</taxon>
        <taxon>Stenosarchaea group</taxon>
        <taxon>Halobacteria</taxon>
        <taxon>Halobacteriales</taxon>
        <taxon>Haloferacaceae</taxon>
        <taxon>Salinigranum</taxon>
    </lineage>
</organism>
<comment type="caution">
    <text evidence="9">Lacks conserved residue(s) required for the propagation of feature annotation.</text>
</comment>
<feature type="domain" description="Calcineurin-like phosphoesterase" evidence="11">
    <location>
        <begin position="4"/>
        <end position="111"/>
    </location>
</feature>
<dbReference type="EC" id="3.1.-.-" evidence="9"/>
<feature type="binding site" evidence="9">
    <location>
        <position position="11"/>
    </location>
    <ligand>
        <name>Mn(2+)</name>
        <dbReference type="ChEBI" id="CHEBI:29035"/>
        <label>1</label>
    </ligand>
</feature>
<dbReference type="EMBL" id="CP026313">
    <property type="protein sequence ID" value="AUV84613.1"/>
    <property type="molecule type" value="Genomic_DNA"/>
</dbReference>
<keyword evidence="3 9" id="KW-0255">Endonuclease</keyword>
<dbReference type="InterPro" id="IPR032885">
    <property type="entry name" value="Mre11_archaea-type"/>
</dbReference>
<dbReference type="InterPro" id="IPR041796">
    <property type="entry name" value="Mre11_N"/>
</dbReference>
<proteinExistence type="inferred from homology"/>
<comment type="cofactor">
    <cofactor evidence="9">
        <name>Mn(2+)</name>
        <dbReference type="ChEBI" id="CHEBI:29035"/>
    </cofactor>
    <text evidence="9">Binds 2 manganese ions per subunit.</text>
</comment>
<evidence type="ECO:0000313" key="12">
    <source>
        <dbReference type="EMBL" id="AUV84613.1"/>
    </source>
</evidence>
<keyword evidence="5 9" id="KW-0378">Hydrolase</keyword>
<evidence type="ECO:0000256" key="5">
    <source>
        <dbReference type="ARBA" id="ARBA00022801"/>
    </source>
</evidence>
<dbReference type="PANTHER" id="PTHR30337:SF0">
    <property type="entry name" value="NUCLEASE SBCCD SUBUNIT D"/>
    <property type="match status" value="1"/>
</dbReference>
<dbReference type="InterPro" id="IPR050535">
    <property type="entry name" value="DNA_Repair-Maintenance_Comp"/>
</dbReference>
<evidence type="ECO:0000256" key="9">
    <source>
        <dbReference type="HAMAP-Rule" id="MF_02044"/>
    </source>
</evidence>
<dbReference type="GO" id="GO:0030145">
    <property type="term" value="F:manganese ion binding"/>
    <property type="evidence" value="ECO:0007669"/>
    <property type="project" value="UniProtKB-UniRule"/>
</dbReference>
<feature type="region of interest" description="Disordered" evidence="10">
    <location>
        <begin position="362"/>
        <end position="419"/>
    </location>
</feature>
<evidence type="ECO:0000256" key="1">
    <source>
        <dbReference type="ARBA" id="ARBA00022722"/>
    </source>
</evidence>
<protein>
    <recommendedName>
        <fullName evidence="9">DNA double-strand break repair protein Mre11</fullName>
        <ecNumber evidence="9">3.1.-.-</ecNumber>
    </recommendedName>
</protein>
<evidence type="ECO:0000256" key="8">
    <source>
        <dbReference type="ARBA" id="ARBA00023211"/>
    </source>
</evidence>
<geneLocation type="plasmid" evidence="12">
    <name>unnamed4</name>
</geneLocation>